<dbReference type="EMBL" id="AOMD01000004">
    <property type="protein sequence ID" value="EMA47550.1"/>
    <property type="molecule type" value="Genomic_DNA"/>
</dbReference>
<dbReference type="InterPro" id="IPR011613">
    <property type="entry name" value="GH15-like"/>
</dbReference>
<comment type="caution">
    <text evidence="4">The sequence shown here is derived from an EMBL/GenBank/DDBJ whole genome shotgun (WGS) entry which is preliminary data.</text>
</comment>
<dbReference type="SUPFAM" id="SSF48208">
    <property type="entry name" value="Six-hairpin glycosidases"/>
    <property type="match status" value="1"/>
</dbReference>
<dbReference type="STRING" id="1227455.C449_01251"/>
<dbReference type="InterPro" id="IPR008928">
    <property type="entry name" value="6-hairpin_glycosidase_sf"/>
</dbReference>
<evidence type="ECO:0000259" key="3">
    <source>
        <dbReference type="Pfam" id="PF19291"/>
    </source>
</evidence>
<protein>
    <submittedName>
        <fullName evidence="4">Glycoside hydrolase 15-like protein</fullName>
    </submittedName>
</protein>
<proteinExistence type="inferred from homology"/>
<comment type="similarity">
    <text evidence="1">Belongs to the glycosyl hydrolase 15 family.</text>
</comment>
<evidence type="ECO:0000259" key="2">
    <source>
        <dbReference type="Pfam" id="PF00723"/>
    </source>
</evidence>
<dbReference type="Gene3D" id="1.50.10.10">
    <property type="match status" value="1"/>
</dbReference>
<dbReference type="InParanoid" id="M0MSY3"/>
<dbReference type="PATRIC" id="fig|1227455.4.peg.258"/>
<dbReference type="InterPro" id="IPR012341">
    <property type="entry name" value="6hp_glycosidase-like_sf"/>
</dbReference>
<evidence type="ECO:0000313" key="5">
    <source>
        <dbReference type="Proteomes" id="UP000011669"/>
    </source>
</evidence>
<organism evidence="4 5">
    <name type="scientific">Halococcus saccharolyticus DSM 5350</name>
    <dbReference type="NCBI Taxonomy" id="1227455"/>
    <lineage>
        <taxon>Archaea</taxon>
        <taxon>Methanobacteriati</taxon>
        <taxon>Methanobacteriota</taxon>
        <taxon>Stenosarchaea group</taxon>
        <taxon>Halobacteria</taxon>
        <taxon>Halobacteriales</taxon>
        <taxon>Halococcaceae</taxon>
        <taxon>Halococcus</taxon>
    </lineage>
</organism>
<evidence type="ECO:0000313" key="4">
    <source>
        <dbReference type="EMBL" id="EMA47550.1"/>
    </source>
</evidence>
<feature type="domain" description="Trehalase-like N-terminal" evidence="3">
    <location>
        <begin position="4"/>
        <end position="179"/>
    </location>
</feature>
<keyword evidence="4" id="KW-0378">Hydrolase</keyword>
<accession>M0MSY3</accession>
<dbReference type="AlphaFoldDB" id="M0MSY3"/>
<evidence type="ECO:0000256" key="1">
    <source>
        <dbReference type="ARBA" id="ARBA00006188"/>
    </source>
</evidence>
<dbReference type="Pfam" id="PF19291">
    <property type="entry name" value="TREH_N"/>
    <property type="match status" value="1"/>
</dbReference>
<dbReference type="PANTHER" id="PTHR31616">
    <property type="entry name" value="TREHALASE"/>
    <property type="match status" value="1"/>
</dbReference>
<dbReference type="InterPro" id="IPR045582">
    <property type="entry name" value="Trehalase-like_N"/>
</dbReference>
<feature type="domain" description="GH15-like" evidence="2">
    <location>
        <begin position="244"/>
        <end position="593"/>
    </location>
</feature>
<name>M0MSY3_9EURY</name>
<dbReference type="PANTHER" id="PTHR31616:SF0">
    <property type="entry name" value="GLUCAN 1,4-ALPHA-GLUCOSIDASE"/>
    <property type="match status" value="1"/>
</dbReference>
<dbReference type="Pfam" id="PF00723">
    <property type="entry name" value="Glyco_hydro_15"/>
    <property type="match status" value="1"/>
</dbReference>
<dbReference type="GO" id="GO:0005975">
    <property type="term" value="P:carbohydrate metabolic process"/>
    <property type="evidence" value="ECO:0007669"/>
    <property type="project" value="InterPro"/>
</dbReference>
<dbReference type="OrthoDB" id="36362at2157"/>
<dbReference type="RefSeq" id="WP_006076055.1">
    <property type="nucleotide sequence ID" value="NZ_AOMD01000004.1"/>
</dbReference>
<sequence>MAFTQIEDYGVIGNLETCPLIGNDGSIDWCCFPHIESSSVFAGILDDDGGGHFAIQPSGEFESAQEYVTRTNVLRTTFETDSGTMTLTDFMPVVDGVELGHTTSAIYRKVTCTEGTIELDATFEPRFDYDRVGTTVEQTSEGVIARGNGEQLYLWSPADFESSEGEEEHAEATETLRADETMWFVLQYNDREPIDAADCAALLRETIDYWQDWTHQCLDASGCPFEGPYHDDVIRSGLVLRLLMNPQTHAIAAAPTTSLPEEVGGVRNWDYRYAWIRDVSYTIQALNELGHEREARNGFDWCLTMCHKDDPGEIGHPLYGLHYPPEMVEEELDHFSGYRHSKPVRIGNAAGDQQQLDTYGELITAIYTATDYGEEIFAGEWEVIEEVIDHVSGVWTNKDKGIWEVRSEPKHVVHSKALCWAALDRGIKIAEDNDFDAPIDRWKGERDTIRETVLEEGFDEELGCFTQTFEGETVDAAALRLGSVGLLPFDDDRMQSTIDAVMDHLMTDEGLVMRYEGDDGLPGEEGAFVLCSYWLVECLALSGRVEEAHDVFESATEHLSPIGLFAEEIDPETGEHRGNFPQAFSHIGLINAVLYLNQAEPGETLDPIGRGATEITTDSKS</sequence>
<reference evidence="4 5" key="1">
    <citation type="journal article" date="2014" name="PLoS Genet.">
        <title>Phylogenetically driven sequencing of extremely halophilic archaea reveals strategies for static and dynamic osmo-response.</title>
        <authorList>
            <person name="Becker E.A."/>
            <person name="Seitzer P.M."/>
            <person name="Tritt A."/>
            <person name="Larsen D."/>
            <person name="Krusor M."/>
            <person name="Yao A.I."/>
            <person name="Wu D."/>
            <person name="Madern D."/>
            <person name="Eisen J.A."/>
            <person name="Darling A.E."/>
            <person name="Facciotti M.T."/>
        </authorList>
    </citation>
    <scope>NUCLEOTIDE SEQUENCE [LARGE SCALE GENOMIC DNA]</scope>
    <source>
        <strain evidence="4 5">DSM 5350</strain>
    </source>
</reference>
<dbReference type="GO" id="GO:0004553">
    <property type="term" value="F:hydrolase activity, hydrolyzing O-glycosyl compounds"/>
    <property type="evidence" value="ECO:0007669"/>
    <property type="project" value="TreeGrafter"/>
</dbReference>
<gene>
    <name evidence="4" type="ORF">C449_01251</name>
</gene>
<keyword evidence="5" id="KW-1185">Reference proteome</keyword>
<dbReference type="Proteomes" id="UP000011669">
    <property type="component" value="Unassembled WGS sequence"/>
</dbReference>